<feature type="non-terminal residue" evidence="2">
    <location>
        <position position="1"/>
    </location>
</feature>
<feature type="compositionally biased region" description="Acidic residues" evidence="1">
    <location>
        <begin position="117"/>
        <end position="135"/>
    </location>
</feature>
<evidence type="ECO:0000256" key="1">
    <source>
        <dbReference type="SAM" id="MobiDB-lite"/>
    </source>
</evidence>
<organism evidence="2 3">
    <name type="scientific">Adineta steineri</name>
    <dbReference type="NCBI Taxonomy" id="433720"/>
    <lineage>
        <taxon>Eukaryota</taxon>
        <taxon>Metazoa</taxon>
        <taxon>Spiralia</taxon>
        <taxon>Gnathifera</taxon>
        <taxon>Rotifera</taxon>
        <taxon>Eurotatoria</taxon>
        <taxon>Bdelloidea</taxon>
        <taxon>Adinetida</taxon>
        <taxon>Adinetidae</taxon>
        <taxon>Adineta</taxon>
    </lineage>
</organism>
<dbReference type="EMBL" id="CAJOAZ010030784">
    <property type="protein sequence ID" value="CAF4435604.1"/>
    <property type="molecule type" value="Genomic_DNA"/>
</dbReference>
<feature type="non-terminal residue" evidence="2">
    <location>
        <position position="135"/>
    </location>
</feature>
<protein>
    <submittedName>
        <fullName evidence="2">Uncharacterized protein</fullName>
    </submittedName>
</protein>
<proteinExistence type="predicted"/>
<evidence type="ECO:0000313" key="2">
    <source>
        <dbReference type="EMBL" id="CAF4435604.1"/>
    </source>
</evidence>
<reference evidence="2" key="1">
    <citation type="submission" date="2021-02" db="EMBL/GenBank/DDBJ databases">
        <authorList>
            <person name="Nowell W R."/>
        </authorList>
    </citation>
    <scope>NUCLEOTIDE SEQUENCE</scope>
</reference>
<evidence type="ECO:0000313" key="3">
    <source>
        <dbReference type="Proteomes" id="UP000663844"/>
    </source>
</evidence>
<name>A0A820RCJ5_9BILA</name>
<feature type="region of interest" description="Disordered" evidence="1">
    <location>
        <begin position="88"/>
        <end position="135"/>
    </location>
</feature>
<dbReference type="Proteomes" id="UP000663844">
    <property type="component" value="Unassembled WGS sequence"/>
</dbReference>
<sequence length="135" mass="14766">SVVFVIGKASATLLLNLLQSTEPVVKREEQYTISSSVPGYFTSSDVYHAYKQPVQPMNEQKDSTTIIDKATSIITDIITSVADALPITKTTEEPTTTTTESHVSDEVLSVPTVTQEQEVDDQQEASSDDLVEIMK</sequence>
<dbReference type="AlphaFoldDB" id="A0A820RCJ5"/>
<comment type="caution">
    <text evidence="2">The sequence shown here is derived from an EMBL/GenBank/DDBJ whole genome shotgun (WGS) entry which is preliminary data.</text>
</comment>
<gene>
    <name evidence="2" type="ORF">OXD698_LOCUS53503</name>
</gene>
<accession>A0A820RCJ5</accession>